<proteinExistence type="predicted"/>
<name>A0A1V4JA06_PATFA</name>
<evidence type="ECO:0000313" key="2">
    <source>
        <dbReference type="Proteomes" id="UP000190648"/>
    </source>
</evidence>
<dbReference type="Proteomes" id="UP000190648">
    <property type="component" value="Unassembled WGS sequence"/>
</dbReference>
<reference evidence="1 2" key="1">
    <citation type="submission" date="2016-02" db="EMBL/GenBank/DDBJ databases">
        <title>Band-tailed pigeon sequencing and assembly.</title>
        <authorList>
            <person name="Soares A.E."/>
            <person name="Novak B.J."/>
            <person name="Rice E.S."/>
            <person name="O'Connell B."/>
            <person name="Chang D."/>
            <person name="Weber S."/>
            <person name="Shapiro B."/>
        </authorList>
    </citation>
    <scope>NUCLEOTIDE SEQUENCE [LARGE SCALE GENOMIC DNA]</scope>
    <source>
        <strain evidence="1">BTP2013</strain>
        <tissue evidence="1">Blood</tissue>
    </source>
</reference>
<dbReference type="EMBL" id="LSYS01008398">
    <property type="protein sequence ID" value="OPJ68880.1"/>
    <property type="molecule type" value="Genomic_DNA"/>
</dbReference>
<organism evidence="1 2">
    <name type="scientific">Patagioenas fasciata monilis</name>
    <dbReference type="NCBI Taxonomy" id="372326"/>
    <lineage>
        <taxon>Eukaryota</taxon>
        <taxon>Metazoa</taxon>
        <taxon>Chordata</taxon>
        <taxon>Craniata</taxon>
        <taxon>Vertebrata</taxon>
        <taxon>Euteleostomi</taxon>
        <taxon>Archelosauria</taxon>
        <taxon>Archosauria</taxon>
        <taxon>Dinosauria</taxon>
        <taxon>Saurischia</taxon>
        <taxon>Theropoda</taxon>
        <taxon>Coelurosauria</taxon>
        <taxon>Aves</taxon>
        <taxon>Neognathae</taxon>
        <taxon>Neoaves</taxon>
        <taxon>Columbimorphae</taxon>
        <taxon>Columbiformes</taxon>
        <taxon>Columbidae</taxon>
        <taxon>Patagioenas</taxon>
    </lineage>
</organism>
<gene>
    <name evidence="1" type="ORF">AV530_012945</name>
</gene>
<accession>A0A1V4JA06</accession>
<dbReference type="AlphaFoldDB" id="A0A1V4JA06"/>
<comment type="caution">
    <text evidence="1">The sequence shown here is derived from an EMBL/GenBank/DDBJ whole genome shotgun (WGS) entry which is preliminary data.</text>
</comment>
<protein>
    <submittedName>
        <fullName evidence="1">Uncharacterized protein</fullName>
    </submittedName>
</protein>
<sequence>MGRRLEQTKIMVGSFGYSYFGKAGARTGVFCASTRSLSCPVWKLGAIAPPEAEGKVFRNESMAASIERRAEPQLYLPRTPAPPAQAPRDSSDRWISLVHTWSFPLCIFIFDMFDLKL</sequence>
<keyword evidence="2" id="KW-1185">Reference proteome</keyword>
<evidence type="ECO:0000313" key="1">
    <source>
        <dbReference type="EMBL" id="OPJ68880.1"/>
    </source>
</evidence>